<feature type="domain" description="F-box" evidence="1">
    <location>
        <begin position="6"/>
        <end position="51"/>
    </location>
</feature>
<dbReference type="AlphaFoldDB" id="A0A284R3W2"/>
<name>A0A284R3W2_ARMOS</name>
<gene>
    <name evidence="2" type="ORF">ARMOST_06750</name>
</gene>
<evidence type="ECO:0000313" key="3">
    <source>
        <dbReference type="Proteomes" id="UP000219338"/>
    </source>
</evidence>
<keyword evidence="3" id="KW-1185">Reference proteome</keyword>
<dbReference type="OMA" id="RHTLHHA"/>
<accession>A0A284R3W2</accession>
<dbReference type="PROSITE" id="PS50181">
    <property type="entry name" value="FBOX"/>
    <property type="match status" value="1"/>
</dbReference>
<dbReference type="Gene3D" id="3.80.10.10">
    <property type="entry name" value="Ribonuclease Inhibitor"/>
    <property type="match status" value="1"/>
</dbReference>
<dbReference type="OrthoDB" id="3247499at2759"/>
<evidence type="ECO:0000313" key="2">
    <source>
        <dbReference type="EMBL" id="SJL03396.1"/>
    </source>
</evidence>
<dbReference type="EMBL" id="FUEG01000004">
    <property type="protein sequence ID" value="SJL03396.1"/>
    <property type="molecule type" value="Genomic_DNA"/>
</dbReference>
<sequence length="373" mass="41789">MSDVVPNIEHVLPNETLSAVFEILPLPLLADIARVSQRFKAVAERVLYSTIHVRDIISATDSQPWRTTRCCDSLLQRPHLLESIRIFHIRWHTTERTSLSALDLEPASIKLSVTLRTLHFLDSLELTLGPANMATADRAHLHPIERIIRGCYFPHLRSCSFGADWAKGVQSYSTILDSFLSSVPLLRHLKLSDHHGVLNLRSDALPNLLSFRGSTDTAAYILPGRPVQSLSLIGQDSDVTRDNLPRFTHTTTPLRFLDLSAMSVRPILLRNIATYLPMVEVIRIRLTLRHTLHYALSGIRLLTGLSPVLHAFSRLTLLDLSPTVVAGLPQSTGNEESALCREWSRACPTLRRIVFPSQTEWAIGHDGVWEPAN</sequence>
<dbReference type="InterPro" id="IPR032675">
    <property type="entry name" value="LRR_dom_sf"/>
</dbReference>
<organism evidence="2 3">
    <name type="scientific">Armillaria ostoyae</name>
    <name type="common">Armillaria root rot fungus</name>
    <dbReference type="NCBI Taxonomy" id="47428"/>
    <lineage>
        <taxon>Eukaryota</taxon>
        <taxon>Fungi</taxon>
        <taxon>Dikarya</taxon>
        <taxon>Basidiomycota</taxon>
        <taxon>Agaricomycotina</taxon>
        <taxon>Agaricomycetes</taxon>
        <taxon>Agaricomycetidae</taxon>
        <taxon>Agaricales</taxon>
        <taxon>Marasmiineae</taxon>
        <taxon>Physalacriaceae</taxon>
        <taxon>Armillaria</taxon>
    </lineage>
</organism>
<dbReference type="InterPro" id="IPR001810">
    <property type="entry name" value="F-box_dom"/>
</dbReference>
<proteinExistence type="predicted"/>
<dbReference type="Proteomes" id="UP000219338">
    <property type="component" value="Unassembled WGS sequence"/>
</dbReference>
<reference evidence="3" key="1">
    <citation type="journal article" date="2017" name="Nat. Ecol. Evol.">
        <title>Genome expansion and lineage-specific genetic innovations in the forest pathogenic fungi Armillaria.</title>
        <authorList>
            <person name="Sipos G."/>
            <person name="Prasanna A.N."/>
            <person name="Walter M.C."/>
            <person name="O'Connor E."/>
            <person name="Balint B."/>
            <person name="Krizsan K."/>
            <person name="Kiss B."/>
            <person name="Hess J."/>
            <person name="Varga T."/>
            <person name="Slot J."/>
            <person name="Riley R."/>
            <person name="Boka B."/>
            <person name="Rigling D."/>
            <person name="Barry K."/>
            <person name="Lee J."/>
            <person name="Mihaltcheva S."/>
            <person name="LaButti K."/>
            <person name="Lipzen A."/>
            <person name="Waldron R."/>
            <person name="Moloney N.M."/>
            <person name="Sperisen C."/>
            <person name="Kredics L."/>
            <person name="Vagvoelgyi C."/>
            <person name="Patrignani A."/>
            <person name="Fitzpatrick D."/>
            <person name="Nagy I."/>
            <person name="Doyle S."/>
            <person name="Anderson J.B."/>
            <person name="Grigoriev I.V."/>
            <person name="Gueldener U."/>
            <person name="Muensterkoetter M."/>
            <person name="Nagy L.G."/>
        </authorList>
    </citation>
    <scope>NUCLEOTIDE SEQUENCE [LARGE SCALE GENOMIC DNA]</scope>
    <source>
        <strain evidence="3">C18/9</strain>
    </source>
</reference>
<protein>
    <recommendedName>
        <fullName evidence="1">F-box domain-containing protein</fullName>
    </recommendedName>
</protein>
<evidence type="ECO:0000259" key="1">
    <source>
        <dbReference type="PROSITE" id="PS50181"/>
    </source>
</evidence>
<dbReference type="STRING" id="47428.A0A284R3W2"/>